<keyword evidence="2" id="KW-1185">Reference proteome</keyword>
<gene>
    <name evidence="1" type="ORF">M9H77_06883</name>
</gene>
<dbReference type="Proteomes" id="UP001060085">
    <property type="component" value="Linkage Group LG02"/>
</dbReference>
<protein>
    <submittedName>
        <fullName evidence="1">Uncharacterized protein</fullName>
    </submittedName>
</protein>
<evidence type="ECO:0000313" key="2">
    <source>
        <dbReference type="Proteomes" id="UP001060085"/>
    </source>
</evidence>
<evidence type="ECO:0000313" key="1">
    <source>
        <dbReference type="EMBL" id="KAI5675933.1"/>
    </source>
</evidence>
<name>A0ACC0BTL3_CATRO</name>
<dbReference type="EMBL" id="CM044702">
    <property type="protein sequence ID" value="KAI5675933.1"/>
    <property type="molecule type" value="Genomic_DNA"/>
</dbReference>
<reference evidence="2" key="1">
    <citation type="journal article" date="2023" name="Nat. Plants">
        <title>Single-cell RNA sequencing provides a high-resolution roadmap for understanding the multicellular compartmentation of specialized metabolism.</title>
        <authorList>
            <person name="Sun S."/>
            <person name="Shen X."/>
            <person name="Li Y."/>
            <person name="Li Y."/>
            <person name="Wang S."/>
            <person name="Li R."/>
            <person name="Zhang H."/>
            <person name="Shen G."/>
            <person name="Guo B."/>
            <person name="Wei J."/>
            <person name="Xu J."/>
            <person name="St-Pierre B."/>
            <person name="Chen S."/>
            <person name="Sun C."/>
        </authorList>
    </citation>
    <scope>NUCLEOTIDE SEQUENCE [LARGE SCALE GENOMIC DNA]</scope>
</reference>
<sequence length="192" mass="22814">MKNYRREYDEYHEGYDHSAHTHANFGEPSKNHEERIVYNSIKTISFFSSNSYLCFEIYFKEIKLFSLDFIEHGDHFIFFNSLGTYLERRYLIESNSITAILRVDDYDFIEDRRSMEKELGPILEYLSMSLSVSPSSLSYEVSLEELKNEFEENPFKGRGDGMSRDAQGTLERFQGPITRAMDRRMRRSTKER</sequence>
<accession>A0ACC0BTL3</accession>
<comment type="caution">
    <text evidence="1">The sequence shown here is derived from an EMBL/GenBank/DDBJ whole genome shotgun (WGS) entry which is preliminary data.</text>
</comment>
<proteinExistence type="predicted"/>
<organism evidence="1 2">
    <name type="scientific">Catharanthus roseus</name>
    <name type="common">Madagascar periwinkle</name>
    <name type="synonym">Vinca rosea</name>
    <dbReference type="NCBI Taxonomy" id="4058"/>
    <lineage>
        <taxon>Eukaryota</taxon>
        <taxon>Viridiplantae</taxon>
        <taxon>Streptophyta</taxon>
        <taxon>Embryophyta</taxon>
        <taxon>Tracheophyta</taxon>
        <taxon>Spermatophyta</taxon>
        <taxon>Magnoliopsida</taxon>
        <taxon>eudicotyledons</taxon>
        <taxon>Gunneridae</taxon>
        <taxon>Pentapetalae</taxon>
        <taxon>asterids</taxon>
        <taxon>lamiids</taxon>
        <taxon>Gentianales</taxon>
        <taxon>Apocynaceae</taxon>
        <taxon>Rauvolfioideae</taxon>
        <taxon>Vinceae</taxon>
        <taxon>Catharanthinae</taxon>
        <taxon>Catharanthus</taxon>
    </lineage>
</organism>